<dbReference type="KEGG" id="gfs:119642777"/>
<keyword evidence="4" id="KW-1133">Transmembrane helix</keyword>
<feature type="domain" description="RING-type" evidence="5">
    <location>
        <begin position="48"/>
        <end position="90"/>
    </location>
</feature>
<feature type="transmembrane region" description="Helical" evidence="4">
    <location>
        <begin position="6"/>
        <end position="23"/>
    </location>
</feature>
<keyword evidence="6" id="KW-1185">Reference proteome</keyword>
<dbReference type="Gene3D" id="3.30.40.10">
    <property type="entry name" value="Zinc/RING finger domain, C3HC4 (zinc finger)"/>
    <property type="match status" value="1"/>
</dbReference>
<evidence type="ECO:0000259" key="5">
    <source>
        <dbReference type="PROSITE" id="PS50089"/>
    </source>
</evidence>
<protein>
    <submittedName>
        <fullName evidence="7">RING finger protein 32-like</fullName>
    </submittedName>
</protein>
<keyword evidence="1 3" id="KW-0479">Metal-binding</keyword>
<evidence type="ECO:0000313" key="6">
    <source>
        <dbReference type="Proteomes" id="UP000092443"/>
    </source>
</evidence>
<keyword evidence="1 3" id="KW-0863">Zinc-finger</keyword>
<accession>A0A9C6DPJ1</accession>
<evidence type="ECO:0000256" key="2">
    <source>
        <dbReference type="ARBA" id="ARBA00022833"/>
    </source>
</evidence>
<proteinExistence type="predicted"/>
<organism evidence="6 7">
    <name type="scientific">Glossina fuscipes</name>
    <dbReference type="NCBI Taxonomy" id="7396"/>
    <lineage>
        <taxon>Eukaryota</taxon>
        <taxon>Metazoa</taxon>
        <taxon>Ecdysozoa</taxon>
        <taxon>Arthropoda</taxon>
        <taxon>Hexapoda</taxon>
        <taxon>Insecta</taxon>
        <taxon>Pterygota</taxon>
        <taxon>Neoptera</taxon>
        <taxon>Endopterygota</taxon>
        <taxon>Diptera</taxon>
        <taxon>Brachycera</taxon>
        <taxon>Muscomorpha</taxon>
        <taxon>Hippoboscoidea</taxon>
        <taxon>Glossinidae</taxon>
        <taxon>Glossina</taxon>
    </lineage>
</organism>
<name>A0A9C6DPJ1_9MUSC</name>
<keyword evidence="4" id="KW-0472">Membrane</keyword>
<reference evidence="7" key="1">
    <citation type="submission" date="2025-08" db="UniProtKB">
        <authorList>
            <consortium name="RefSeq"/>
        </authorList>
    </citation>
    <scope>IDENTIFICATION</scope>
    <source>
        <tissue evidence="7">Whole body pupa</tissue>
    </source>
</reference>
<dbReference type="PROSITE" id="PS50089">
    <property type="entry name" value="ZF_RING_2"/>
    <property type="match status" value="1"/>
</dbReference>
<dbReference type="GeneID" id="119642777"/>
<dbReference type="Pfam" id="PF13639">
    <property type="entry name" value="zf-RING_2"/>
    <property type="match status" value="1"/>
</dbReference>
<dbReference type="GO" id="GO:0008270">
    <property type="term" value="F:zinc ion binding"/>
    <property type="evidence" value="ECO:0007669"/>
    <property type="project" value="UniProtKB-KW"/>
</dbReference>
<dbReference type="InterPro" id="IPR001841">
    <property type="entry name" value="Znf_RING"/>
</dbReference>
<evidence type="ECO:0000256" key="1">
    <source>
        <dbReference type="ARBA" id="ARBA00022771"/>
    </source>
</evidence>
<evidence type="ECO:0000256" key="4">
    <source>
        <dbReference type="SAM" id="Phobius"/>
    </source>
</evidence>
<evidence type="ECO:0000313" key="7">
    <source>
        <dbReference type="RefSeq" id="XP_037897976.1"/>
    </source>
</evidence>
<dbReference type="InterPro" id="IPR013083">
    <property type="entry name" value="Znf_RING/FYVE/PHD"/>
</dbReference>
<dbReference type="SUPFAM" id="SSF57850">
    <property type="entry name" value="RING/U-box"/>
    <property type="match status" value="1"/>
</dbReference>
<dbReference type="RefSeq" id="XP_037897976.1">
    <property type="nucleotide sequence ID" value="XM_038042048.1"/>
</dbReference>
<keyword evidence="2" id="KW-0862">Zinc</keyword>
<gene>
    <name evidence="7" type="primary">LOC119642777</name>
</gene>
<dbReference type="Proteomes" id="UP000092443">
    <property type="component" value="Unplaced"/>
</dbReference>
<sequence length="93" mass="10532">MPTVPQIFLGVAIGLLGAFYVLLSSNRRHAIGHGKNSSYFEDPENSVCMICQEEMVNDDIQYLSCGHALHSVCWNECKRRRMADKCPLCRKDL</sequence>
<keyword evidence="4" id="KW-0812">Transmembrane</keyword>
<evidence type="ECO:0000256" key="3">
    <source>
        <dbReference type="PROSITE-ProRule" id="PRU00175"/>
    </source>
</evidence>
<dbReference type="AlphaFoldDB" id="A0A9C6DPJ1"/>